<proteinExistence type="predicted"/>
<dbReference type="EMBL" id="CABEEZ010000163">
    <property type="protein sequence ID" value="VTR59910.1"/>
    <property type="molecule type" value="Genomic_DNA"/>
</dbReference>
<accession>A0A4U9WJV6</accession>
<name>A0A4U9WJV6_SERFO</name>
<evidence type="ECO:0000313" key="1">
    <source>
        <dbReference type="EMBL" id="VTR59910.1"/>
    </source>
</evidence>
<reference evidence="1" key="1">
    <citation type="submission" date="2019-05" db="EMBL/GenBank/DDBJ databases">
        <authorList>
            <consortium name="Pathogen Informatics"/>
        </authorList>
    </citation>
    <scope>NUCLEOTIDE SEQUENCE [LARGE SCALE GENOMIC DNA]</scope>
    <source>
        <strain evidence="1">NCTC12965</strain>
    </source>
</reference>
<sequence length="51" mass="5573">MWLASYPQPLFPMMLISGNPSAKLNMGNRERLGGLFLTAESGKIVPGPRQV</sequence>
<gene>
    <name evidence="1" type="ORF">NCTC12965_08321</name>
</gene>
<organism evidence="1">
    <name type="scientific">Serratia fonticola</name>
    <dbReference type="NCBI Taxonomy" id="47917"/>
    <lineage>
        <taxon>Bacteria</taxon>
        <taxon>Pseudomonadati</taxon>
        <taxon>Pseudomonadota</taxon>
        <taxon>Gammaproteobacteria</taxon>
        <taxon>Enterobacterales</taxon>
        <taxon>Yersiniaceae</taxon>
        <taxon>Serratia</taxon>
    </lineage>
</organism>
<dbReference type="AlphaFoldDB" id="A0A4U9WJV6"/>
<protein>
    <submittedName>
        <fullName evidence="1">Uncharacterized protein</fullName>
    </submittedName>
</protein>